<evidence type="ECO:0000313" key="3">
    <source>
        <dbReference type="Proteomes" id="UP000315295"/>
    </source>
</evidence>
<dbReference type="Pfam" id="PF14686">
    <property type="entry name" value="fn3_3"/>
    <property type="match status" value="1"/>
</dbReference>
<dbReference type="PANTHER" id="PTHR32018">
    <property type="entry name" value="RHAMNOGALACTURONATE LYASE FAMILY PROTEIN"/>
    <property type="match status" value="1"/>
</dbReference>
<dbReference type="CDD" id="cd10316">
    <property type="entry name" value="RGL4_M"/>
    <property type="match status" value="1"/>
</dbReference>
<dbReference type="Gene3D" id="2.60.40.1120">
    <property type="entry name" value="Carboxypeptidase-like, regulatory domain"/>
    <property type="match status" value="1"/>
</dbReference>
<feature type="domain" description="Rhamnogalacturonan lyase" evidence="1">
    <location>
        <begin position="97"/>
        <end position="166"/>
    </location>
</feature>
<keyword evidence="3" id="KW-1185">Reference proteome</keyword>
<dbReference type="Proteomes" id="UP000315295">
    <property type="component" value="Unassembled WGS sequence"/>
</dbReference>
<dbReference type="STRING" id="106549.A0A540NTA7"/>
<dbReference type="EMBL" id="VIEB01000005">
    <property type="protein sequence ID" value="TQE14274.1"/>
    <property type="molecule type" value="Genomic_DNA"/>
</dbReference>
<name>A0A540NTA7_MALBA</name>
<dbReference type="AlphaFoldDB" id="A0A540NTA7"/>
<dbReference type="InterPro" id="IPR051850">
    <property type="entry name" value="Polysacch_Lyase_4"/>
</dbReference>
<dbReference type="InterPro" id="IPR013784">
    <property type="entry name" value="Carb-bd-like_fold"/>
</dbReference>
<evidence type="ECO:0000259" key="1">
    <source>
        <dbReference type="Pfam" id="PF14686"/>
    </source>
</evidence>
<dbReference type="InterPro" id="IPR029413">
    <property type="entry name" value="RG-lyase_II"/>
</dbReference>
<comment type="caution">
    <text evidence="2">The sequence shown here is derived from an EMBL/GenBank/DDBJ whole genome shotgun (WGS) entry which is preliminary data.</text>
</comment>
<dbReference type="PANTHER" id="PTHR32018:SF6">
    <property type="entry name" value="RHAMNOGALACTURONAN ENDOLYASE"/>
    <property type="match status" value="1"/>
</dbReference>
<dbReference type="SUPFAM" id="SSF49452">
    <property type="entry name" value="Starch-binding domain-like"/>
    <property type="match status" value="1"/>
</dbReference>
<reference evidence="2 3" key="1">
    <citation type="journal article" date="2019" name="G3 (Bethesda)">
        <title>Sequencing of a Wild Apple (Malus baccata) Genome Unravels the Differences Between Cultivated and Wild Apple Species Regarding Disease Resistance and Cold Tolerance.</title>
        <authorList>
            <person name="Chen X."/>
        </authorList>
    </citation>
    <scope>NUCLEOTIDE SEQUENCE [LARGE SCALE GENOMIC DNA]</scope>
    <source>
        <strain evidence="3">cv. Shandingzi</strain>
        <tissue evidence="2">Leaves</tissue>
    </source>
</reference>
<protein>
    <recommendedName>
        <fullName evidence="1">Rhamnogalacturonan lyase domain-containing protein</fullName>
    </recommendedName>
</protein>
<dbReference type="GO" id="GO:0030246">
    <property type="term" value="F:carbohydrate binding"/>
    <property type="evidence" value="ECO:0007669"/>
    <property type="project" value="InterPro"/>
</dbReference>
<accession>A0A540NTA7</accession>
<evidence type="ECO:0000313" key="2">
    <source>
        <dbReference type="EMBL" id="TQE14274.1"/>
    </source>
</evidence>
<sequence>MFVSTHYAGKEVGMRFAEGEAWKKVFGPVFVYLNSVPTLNETILWENANEQLAEEVNSWPYNFTQSENFPSSSGCGSVAGQLLVKDWYISKSHVWASSAYVGLAATGNAGSWQKESKGYQFWTQANEQGYFLIKDARPGNYSLYATVPGIIGDYKYEANITIEPGKFSMQANISLTLTFESANKYIFTILDYILQEVKSIWLILSTYLQEMVSPYGKLAYQIDLRPSLTYPIQIPPL</sequence>
<gene>
    <name evidence="2" type="ORF">C1H46_000193</name>
</gene>
<proteinExistence type="predicted"/>
<organism evidence="2 3">
    <name type="scientific">Malus baccata</name>
    <name type="common">Siberian crab apple</name>
    <name type="synonym">Pyrus baccata</name>
    <dbReference type="NCBI Taxonomy" id="106549"/>
    <lineage>
        <taxon>Eukaryota</taxon>
        <taxon>Viridiplantae</taxon>
        <taxon>Streptophyta</taxon>
        <taxon>Embryophyta</taxon>
        <taxon>Tracheophyta</taxon>
        <taxon>Spermatophyta</taxon>
        <taxon>Magnoliopsida</taxon>
        <taxon>eudicotyledons</taxon>
        <taxon>Gunneridae</taxon>
        <taxon>Pentapetalae</taxon>
        <taxon>rosids</taxon>
        <taxon>fabids</taxon>
        <taxon>Rosales</taxon>
        <taxon>Rosaceae</taxon>
        <taxon>Amygdaloideae</taxon>
        <taxon>Maleae</taxon>
        <taxon>Malus</taxon>
    </lineage>
</organism>